<reference evidence="2 3" key="2">
    <citation type="submission" date="2024-07" db="EMBL/GenBank/DDBJ databases">
        <authorList>
            <person name="Akdeniz Z."/>
        </authorList>
    </citation>
    <scope>NUCLEOTIDE SEQUENCE [LARGE SCALE GENOMIC DNA]</scope>
</reference>
<sequence>MKNTLHTQLVDTMAELLFVPLGSYLEYRVTVQVMTLPQTLFDQFFVQLALQLNVSQAEISKTFFDQIVMKNLVNPSSSINVTLKLENKQLKFKQSTSGTQSIASLDFQNKFAAALIEVLYLLQEKISFIQDNVQLCKAVNEHFTTSRNNQQEFWIQVSNKISGKSSKQLRDYYQKSFIRCMFQECLSSQDKVILCNLIKQMEGQKPSMIVDRFFETVGTGKYFKRNVIMYIVNRKQK</sequence>
<name>A0AA86PY18_9EUKA</name>
<gene>
    <name evidence="1" type="ORF">HINF_LOCUS30712</name>
    <name evidence="2" type="ORF">HINF_LOCUS39560</name>
</gene>
<reference evidence="1" key="1">
    <citation type="submission" date="2023-06" db="EMBL/GenBank/DDBJ databases">
        <authorList>
            <person name="Kurt Z."/>
        </authorList>
    </citation>
    <scope>NUCLEOTIDE SEQUENCE</scope>
</reference>
<evidence type="ECO:0000313" key="2">
    <source>
        <dbReference type="EMBL" id="CAL6042368.1"/>
    </source>
</evidence>
<evidence type="ECO:0000313" key="3">
    <source>
        <dbReference type="Proteomes" id="UP001642409"/>
    </source>
</evidence>
<protein>
    <submittedName>
        <fullName evidence="2">Hypothetical_protein</fullName>
    </submittedName>
</protein>
<dbReference type="AlphaFoldDB" id="A0AA86PY18"/>
<dbReference type="Proteomes" id="UP001642409">
    <property type="component" value="Unassembled WGS sequence"/>
</dbReference>
<evidence type="ECO:0000313" key="1">
    <source>
        <dbReference type="EMBL" id="CAI9943067.1"/>
    </source>
</evidence>
<comment type="caution">
    <text evidence="1">The sequence shown here is derived from an EMBL/GenBank/DDBJ whole genome shotgun (WGS) entry which is preliminary data.</text>
</comment>
<keyword evidence="3" id="KW-1185">Reference proteome</keyword>
<accession>A0AA86PY18</accession>
<organism evidence="1">
    <name type="scientific">Hexamita inflata</name>
    <dbReference type="NCBI Taxonomy" id="28002"/>
    <lineage>
        <taxon>Eukaryota</taxon>
        <taxon>Metamonada</taxon>
        <taxon>Diplomonadida</taxon>
        <taxon>Hexamitidae</taxon>
        <taxon>Hexamitinae</taxon>
        <taxon>Hexamita</taxon>
    </lineage>
</organism>
<dbReference type="EMBL" id="CATOUU010000710">
    <property type="protein sequence ID" value="CAI9943067.1"/>
    <property type="molecule type" value="Genomic_DNA"/>
</dbReference>
<proteinExistence type="predicted"/>
<dbReference type="EMBL" id="CAXDID020000153">
    <property type="protein sequence ID" value="CAL6042368.1"/>
    <property type="molecule type" value="Genomic_DNA"/>
</dbReference>